<evidence type="ECO:0000259" key="1">
    <source>
        <dbReference type="Pfam" id="PF00535"/>
    </source>
</evidence>
<comment type="caution">
    <text evidence="2">The sequence shown here is derived from an EMBL/GenBank/DDBJ whole genome shotgun (WGS) entry which is preliminary data.</text>
</comment>
<dbReference type="GO" id="GO:0016740">
    <property type="term" value="F:transferase activity"/>
    <property type="evidence" value="ECO:0007669"/>
    <property type="project" value="UniProtKB-KW"/>
</dbReference>
<dbReference type="EMBL" id="PDDV01000013">
    <property type="protein sequence ID" value="PEH73195.1"/>
    <property type="molecule type" value="Genomic_DNA"/>
</dbReference>
<dbReference type="CDD" id="cd06433">
    <property type="entry name" value="GT_2_WfgS_like"/>
    <property type="match status" value="1"/>
</dbReference>
<name>A0A2A7U4B4_EDWTA</name>
<dbReference type="SUPFAM" id="SSF53448">
    <property type="entry name" value="Nucleotide-diphospho-sugar transferases"/>
    <property type="match status" value="1"/>
</dbReference>
<dbReference type="InterPro" id="IPR029044">
    <property type="entry name" value="Nucleotide-diphossugar_trans"/>
</dbReference>
<dbReference type="InterPro" id="IPR001173">
    <property type="entry name" value="Glyco_trans_2-like"/>
</dbReference>
<dbReference type="Pfam" id="PF00535">
    <property type="entry name" value="Glycos_transf_2"/>
    <property type="match status" value="1"/>
</dbReference>
<dbReference type="PANTHER" id="PTHR43685">
    <property type="entry name" value="GLYCOSYLTRANSFERASE"/>
    <property type="match status" value="1"/>
</dbReference>
<gene>
    <name evidence="2" type="ORF">CRM76_15290</name>
</gene>
<reference evidence="3" key="1">
    <citation type="submission" date="2017-09" db="EMBL/GenBank/DDBJ databases">
        <title>FDA dAtabase for Regulatory Grade micrObial Sequences (FDA-ARGOS): Supporting development and validation of Infectious Disease Dx tests.</title>
        <authorList>
            <person name="Goldberg B."/>
            <person name="Campos J."/>
            <person name="Tallon L."/>
            <person name="Sadzewicz L."/>
            <person name="Ott S."/>
            <person name="Zhao X."/>
            <person name="Nagaraj S."/>
            <person name="Vavikolanu K."/>
            <person name="Aluvathingal J."/>
            <person name="Nadendla S."/>
            <person name="Geyer C."/>
            <person name="Sichtig H."/>
        </authorList>
    </citation>
    <scope>NUCLEOTIDE SEQUENCE [LARGE SCALE GENOMIC DNA]</scope>
    <source>
        <strain evidence="3">FDAARGOS_370</strain>
    </source>
</reference>
<dbReference type="OrthoDB" id="396512at2"/>
<organism evidence="2 3">
    <name type="scientific">Edwardsiella tarda</name>
    <dbReference type="NCBI Taxonomy" id="636"/>
    <lineage>
        <taxon>Bacteria</taxon>
        <taxon>Pseudomonadati</taxon>
        <taxon>Pseudomonadota</taxon>
        <taxon>Gammaproteobacteria</taxon>
        <taxon>Enterobacterales</taxon>
        <taxon>Hafniaceae</taxon>
        <taxon>Edwardsiella</taxon>
    </lineage>
</organism>
<keyword evidence="2" id="KW-0808">Transferase</keyword>
<protein>
    <submittedName>
        <fullName evidence="2">Glycosyl transferase</fullName>
    </submittedName>
</protein>
<dbReference type="AlphaFoldDB" id="A0A2A7U4B4"/>
<dbReference type="Gene3D" id="3.90.550.10">
    <property type="entry name" value="Spore Coat Polysaccharide Biosynthesis Protein SpsA, Chain A"/>
    <property type="match status" value="1"/>
</dbReference>
<evidence type="ECO:0000313" key="3">
    <source>
        <dbReference type="Proteomes" id="UP000219788"/>
    </source>
</evidence>
<dbReference type="Proteomes" id="UP000219788">
    <property type="component" value="Unassembled WGS sequence"/>
</dbReference>
<dbReference type="InterPro" id="IPR050834">
    <property type="entry name" value="Glycosyltransf_2"/>
</dbReference>
<evidence type="ECO:0000313" key="2">
    <source>
        <dbReference type="EMBL" id="PEH73195.1"/>
    </source>
</evidence>
<dbReference type="PANTHER" id="PTHR43685:SF2">
    <property type="entry name" value="GLYCOSYLTRANSFERASE 2-LIKE DOMAIN-CONTAINING PROTEIN"/>
    <property type="match status" value="1"/>
</dbReference>
<feature type="domain" description="Glycosyltransferase 2-like" evidence="1">
    <location>
        <begin position="4"/>
        <end position="150"/>
    </location>
</feature>
<dbReference type="RefSeq" id="WP_098143325.1">
    <property type="nucleotide sequence ID" value="NZ_AP028090.1"/>
</dbReference>
<accession>A0A2A7U4B4</accession>
<sequence>MKISIITVTYNSEKTLVDTLMSIESQSYKDIEYIIVDGLSSDQTIKLIDRVSTRVSKCISEKDNGIYDALNKGIHLATGDVVGFVHSDDILADADVIENIAAEFERSKADVVYGDLIFIDRDNVNHIRRVWKSGPFKKELLELGWVPPHPSFYLRRKLYIDNGLFDTSFRIAADYDQMIRILKRNDVTVSYLPKVLVKMRIGGESTKLSNAIVSTKEIITIMKKNNINWYFAIVYRKMSKIMQMFFKN</sequence>
<proteinExistence type="predicted"/>